<reference evidence="1 2" key="1">
    <citation type="submission" date="2019-05" db="EMBL/GenBank/DDBJ databases">
        <title>Another draft genome of Portunus trituberculatus and its Hox gene families provides insights of decapod evolution.</title>
        <authorList>
            <person name="Jeong J.-H."/>
            <person name="Song I."/>
            <person name="Kim S."/>
            <person name="Choi T."/>
            <person name="Kim D."/>
            <person name="Ryu S."/>
            <person name="Kim W."/>
        </authorList>
    </citation>
    <scope>NUCLEOTIDE SEQUENCE [LARGE SCALE GENOMIC DNA]</scope>
    <source>
        <tissue evidence="1">Muscle</tissue>
    </source>
</reference>
<gene>
    <name evidence="1" type="ORF">E2C01_013237</name>
</gene>
<keyword evidence="2" id="KW-1185">Reference proteome</keyword>
<accession>A0A5B7DG40</accession>
<sequence>MIVKLYLNEASGHPHKEHYHYQLELPSPPSPLPLLQRHSQTLTAPQAVSLRPFRPPNIKLEVTEEKKVESSLQCDKCVSHLHPPLPPLTCIGWVSRETVCDMKERLNGLKIVG</sequence>
<proteinExistence type="predicted"/>
<evidence type="ECO:0000313" key="2">
    <source>
        <dbReference type="Proteomes" id="UP000324222"/>
    </source>
</evidence>
<dbReference type="AlphaFoldDB" id="A0A5B7DG40"/>
<name>A0A5B7DG40_PORTR</name>
<organism evidence="1 2">
    <name type="scientific">Portunus trituberculatus</name>
    <name type="common">Swimming crab</name>
    <name type="synonym">Neptunus trituberculatus</name>
    <dbReference type="NCBI Taxonomy" id="210409"/>
    <lineage>
        <taxon>Eukaryota</taxon>
        <taxon>Metazoa</taxon>
        <taxon>Ecdysozoa</taxon>
        <taxon>Arthropoda</taxon>
        <taxon>Crustacea</taxon>
        <taxon>Multicrustacea</taxon>
        <taxon>Malacostraca</taxon>
        <taxon>Eumalacostraca</taxon>
        <taxon>Eucarida</taxon>
        <taxon>Decapoda</taxon>
        <taxon>Pleocyemata</taxon>
        <taxon>Brachyura</taxon>
        <taxon>Eubrachyura</taxon>
        <taxon>Portunoidea</taxon>
        <taxon>Portunidae</taxon>
        <taxon>Portuninae</taxon>
        <taxon>Portunus</taxon>
    </lineage>
</organism>
<dbReference type="Proteomes" id="UP000324222">
    <property type="component" value="Unassembled WGS sequence"/>
</dbReference>
<evidence type="ECO:0000313" key="1">
    <source>
        <dbReference type="EMBL" id="MPC20300.1"/>
    </source>
</evidence>
<dbReference type="EMBL" id="VSRR010000856">
    <property type="protein sequence ID" value="MPC20300.1"/>
    <property type="molecule type" value="Genomic_DNA"/>
</dbReference>
<comment type="caution">
    <text evidence="1">The sequence shown here is derived from an EMBL/GenBank/DDBJ whole genome shotgun (WGS) entry which is preliminary data.</text>
</comment>
<protein>
    <submittedName>
        <fullName evidence="1">Uncharacterized protein</fullName>
    </submittedName>
</protein>